<name>A0AAP0G7U4_9ASPA</name>
<evidence type="ECO:0000313" key="2">
    <source>
        <dbReference type="Proteomes" id="UP001418222"/>
    </source>
</evidence>
<dbReference type="Gene3D" id="3.40.462.20">
    <property type="match status" value="1"/>
</dbReference>
<protein>
    <submittedName>
        <fullName evidence="1">Uncharacterized protein</fullName>
    </submittedName>
</protein>
<dbReference type="AlphaFoldDB" id="A0AAP0G7U4"/>
<proteinExistence type="predicted"/>
<dbReference type="EMBL" id="JBBWWQ010000007">
    <property type="protein sequence ID" value="KAK8943033.1"/>
    <property type="molecule type" value="Genomic_DNA"/>
</dbReference>
<gene>
    <name evidence="1" type="ORF">KSP39_PZI009506</name>
</gene>
<sequence length="98" mass="11544">MSWLESVLFFIGESQKKALPREALLSRALPPPELNISFKAKSDFVKEPIAESGWKEIWKFLMEAVVEERLVLRWYHCLPLVRQWYHLSTSQLQNLEGK</sequence>
<organism evidence="1 2">
    <name type="scientific">Platanthera zijinensis</name>
    <dbReference type="NCBI Taxonomy" id="2320716"/>
    <lineage>
        <taxon>Eukaryota</taxon>
        <taxon>Viridiplantae</taxon>
        <taxon>Streptophyta</taxon>
        <taxon>Embryophyta</taxon>
        <taxon>Tracheophyta</taxon>
        <taxon>Spermatophyta</taxon>
        <taxon>Magnoliopsida</taxon>
        <taxon>Liliopsida</taxon>
        <taxon>Asparagales</taxon>
        <taxon>Orchidaceae</taxon>
        <taxon>Orchidoideae</taxon>
        <taxon>Orchideae</taxon>
        <taxon>Orchidinae</taxon>
        <taxon>Platanthera</taxon>
    </lineage>
</organism>
<reference evidence="1 2" key="1">
    <citation type="journal article" date="2022" name="Nat. Plants">
        <title>Genomes of leafy and leafless Platanthera orchids illuminate the evolution of mycoheterotrophy.</title>
        <authorList>
            <person name="Li M.H."/>
            <person name="Liu K.W."/>
            <person name="Li Z."/>
            <person name="Lu H.C."/>
            <person name="Ye Q.L."/>
            <person name="Zhang D."/>
            <person name="Wang J.Y."/>
            <person name="Li Y.F."/>
            <person name="Zhong Z.M."/>
            <person name="Liu X."/>
            <person name="Yu X."/>
            <person name="Liu D.K."/>
            <person name="Tu X.D."/>
            <person name="Liu B."/>
            <person name="Hao Y."/>
            <person name="Liao X.Y."/>
            <person name="Jiang Y.T."/>
            <person name="Sun W.H."/>
            <person name="Chen J."/>
            <person name="Chen Y.Q."/>
            <person name="Ai Y."/>
            <person name="Zhai J.W."/>
            <person name="Wu S.S."/>
            <person name="Zhou Z."/>
            <person name="Hsiao Y.Y."/>
            <person name="Wu W.L."/>
            <person name="Chen Y.Y."/>
            <person name="Lin Y.F."/>
            <person name="Hsu J.L."/>
            <person name="Li C.Y."/>
            <person name="Wang Z.W."/>
            <person name="Zhao X."/>
            <person name="Zhong W.Y."/>
            <person name="Ma X.K."/>
            <person name="Ma L."/>
            <person name="Huang J."/>
            <person name="Chen G.Z."/>
            <person name="Huang M.Z."/>
            <person name="Huang L."/>
            <person name="Peng D.H."/>
            <person name="Luo Y.B."/>
            <person name="Zou S.Q."/>
            <person name="Chen S.P."/>
            <person name="Lan S."/>
            <person name="Tsai W.C."/>
            <person name="Van de Peer Y."/>
            <person name="Liu Z.J."/>
        </authorList>
    </citation>
    <scope>NUCLEOTIDE SEQUENCE [LARGE SCALE GENOMIC DNA]</scope>
    <source>
        <strain evidence="1">Lor287</strain>
    </source>
</reference>
<accession>A0AAP0G7U4</accession>
<dbReference type="Proteomes" id="UP001418222">
    <property type="component" value="Unassembled WGS sequence"/>
</dbReference>
<dbReference type="Gene3D" id="3.30.465.10">
    <property type="match status" value="1"/>
</dbReference>
<keyword evidence="2" id="KW-1185">Reference proteome</keyword>
<comment type="caution">
    <text evidence="1">The sequence shown here is derived from an EMBL/GenBank/DDBJ whole genome shotgun (WGS) entry which is preliminary data.</text>
</comment>
<evidence type="ECO:0000313" key="1">
    <source>
        <dbReference type="EMBL" id="KAK8943033.1"/>
    </source>
</evidence>
<dbReference type="InterPro" id="IPR016169">
    <property type="entry name" value="FAD-bd_PCMH_sub2"/>
</dbReference>